<keyword evidence="2" id="KW-1185">Reference proteome</keyword>
<comment type="caution">
    <text evidence="1">The sequence shown here is derived from an EMBL/GenBank/DDBJ whole genome shotgun (WGS) entry which is preliminary data.</text>
</comment>
<dbReference type="EMBL" id="BMQA01000116">
    <property type="protein sequence ID" value="GGJ69928.1"/>
    <property type="molecule type" value="Genomic_DNA"/>
</dbReference>
<organism evidence="1 2">
    <name type="scientific">Streptomyces brasiliensis</name>
    <dbReference type="NCBI Taxonomy" id="1954"/>
    <lineage>
        <taxon>Bacteria</taxon>
        <taxon>Bacillati</taxon>
        <taxon>Actinomycetota</taxon>
        <taxon>Actinomycetes</taxon>
        <taxon>Kitasatosporales</taxon>
        <taxon>Streptomycetaceae</taxon>
        <taxon>Streptomyces</taxon>
    </lineage>
</organism>
<reference evidence="1" key="2">
    <citation type="submission" date="2020-09" db="EMBL/GenBank/DDBJ databases">
        <authorList>
            <person name="Sun Q."/>
            <person name="Ohkuma M."/>
        </authorList>
    </citation>
    <scope>NUCLEOTIDE SEQUENCE</scope>
    <source>
        <strain evidence="1">JCM 3086</strain>
    </source>
</reference>
<accession>A0A917PBS3</accession>
<proteinExistence type="predicted"/>
<reference evidence="1" key="1">
    <citation type="journal article" date="2014" name="Int. J. Syst. Evol. Microbiol.">
        <title>Complete genome sequence of Corynebacterium casei LMG S-19264T (=DSM 44701T), isolated from a smear-ripened cheese.</title>
        <authorList>
            <consortium name="US DOE Joint Genome Institute (JGI-PGF)"/>
            <person name="Walter F."/>
            <person name="Albersmeier A."/>
            <person name="Kalinowski J."/>
            <person name="Ruckert C."/>
        </authorList>
    </citation>
    <scope>NUCLEOTIDE SEQUENCE</scope>
    <source>
        <strain evidence="1">JCM 3086</strain>
    </source>
</reference>
<dbReference type="Proteomes" id="UP000657574">
    <property type="component" value="Unassembled WGS sequence"/>
</dbReference>
<evidence type="ECO:0000313" key="2">
    <source>
        <dbReference type="Proteomes" id="UP000657574"/>
    </source>
</evidence>
<name>A0A917PBS3_9ACTN</name>
<gene>
    <name evidence="1" type="ORF">GCM10010121_095710</name>
</gene>
<dbReference type="AlphaFoldDB" id="A0A917PBS3"/>
<sequence>MTTSPQQLRNTRLLITRGRQFRFRESAADLTDQIRAAIEAAAFTWRPDIQAFTHPGQDRETGARIAALLAGLGHNVLAY</sequence>
<protein>
    <submittedName>
        <fullName evidence="1">Uncharacterized protein</fullName>
    </submittedName>
</protein>
<evidence type="ECO:0000313" key="1">
    <source>
        <dbReference type="EMBL" id="GGJ69928.1"/>
    </source>
</evidence>